<dbReference type="AlphaFoldDB" id="A0A1R3HHY3"/>
<dbReference type="EMBL" id="AWWV01011904">
    <property type="protein sequence ID" value="OMO69949.1"/>
    <property type="molecule type" value="Genomic_DNA"/>
</dbReference>
<dbReference type="Gramene" id="OMO69949">
    <property type="protein sequence ID" value="OMO69949"/>
    <property type="gene ID" value="CCACVL1_19181"/>
</dbReference>
<feature type="region of interest" description="Disordered" evidence="1">
    <location>
        <begin position="69"/>
        <end position="100"/>
    </location>
</feature>
<comment type="caution">
    <text evidence="2">The sequence shown here is derived from an EMBL/GenBank/DDBJ whole genome shotgun (WGS) entry which is preliminary data.</text>
</comment>
<dbReference type="Proteomes" id="UP000188268">
    <property type="component" value="Unassembled WGS sequence"/>
</dbReference>
<keyword evidence="3" id="KW-1185">Reference proteome</keyword>
<dbReference type="PANTHER" id="PTHR32108">
    <property type="entry name" value="DNA-DIRECTED RNA POLYMERASE SUBUNIT ALPHA"/>
    <property type="match status" value="1"/>
</dbReference>
<accession>A0A1R3HHY3</accession>
<evidence type="ECO:0000313" key="3">
    <source>
        <dbReference type="Proteomes" id="UP000188268"/>
    </source>
</evidence>
<organism evidence="2 3">
    <name type="scientific">Corchorus capsularis</name>
    <name type="common">Jute</name>
    <dbReference type="NCBI Taxonomy" id="210143"/>
    <lineage>
        <taxon>Eukaryota</taxon>
        <taxon>Viridiplantae</taxon>
        <taxon>Streptophyta</taxon>
        <taxon>Embryophyta</taxon>
        <taxon>Tracheophyta</taxon>
        <taxon>Spermatophyta</taxon>
        <taxon>Magnoliopsida</taxon>
        <taxon>eudicotyledons</taxon>
        <taxon>Gunneridae</taxon>
        <taxon>Pentapetalae</taxon>
        <taxon>rosids</taxon>
        <taxon>malvids</taxon>
        <taxon>Malvales</taxon>
        <taxon>Malvaceae</taxon>
        <taxon>Grewioideae</taxon>
        <taxon>Apeibeae</taxon>
        <taxon>Corchorus</taxon>
    </lineage>
</organism>
<protein>
    <submittedName>
        <fullName evidence="2">Uncharacterized protein</fullName>
    </submittedName>
</protein>
<dbReference type="PANTHER" id="PTHR32108:SF9">
    <property type="entry name" value="REVERSE TRANSCRIPTASE RNASE H-LIKE DOMAIN-CONTAINING PROTEIN"/>
    <property type="match status" value="1"/>
</dbReference>
<gene>
    <name evidence="2" type="ORF">CCACVL1_19181</name>
</gene>
<evidence type="ECO:0000313" key="2">
    <source>
        <dbReference type="EMBL" id="OMO69949.1"/>
    </source>
</evidence>
<proteinExistence type="predicted"/>
<reference evidence="2 3" key="1">
    <citation type="submission" date="2013-09" db="EMBL/GenBank/DDBJ databases">
        <title>Corchorus capsularis genome sequencing.</title>
        <authorList>
            <person name="Alam M."/>
            <person name="Haque M.S."/>
            <person name="Islam M.S."/>
            <person name="Emdad E.M."/>
            <person name="Islam M.M."/>
            <person name="Ahmed B."/>
            <person name="Halim A."/>
            <person name="Hossen Q.M.M."/>
            <person name="Hossain M.Z."/>
            <person name="Ahmed R."/>
            <person name="Khan M.M."/>
            <person name="Islam R."/>
            <person name="Rashid M.M."/>
            <person name="Khan S.A."/>
            <person name="Rahman M.S."/>
            <person name="Alam M."/>
        </authorList>
    </citation>
    <scope>NUCLEOTIDE SEQUENCE [LARGE SCALE GENOMIC DNA]</scope>
    <source>
        <strain evidence="3">cv. CVL-1</strain>
        <tissue evidence="2">Whole seedling</tissue>
    </source>
</reference>
<sequence length="204" mass="23140">MGDSMEARMQWLEREWKTMQIDIFELKCKQETMAEEIEQLKKHVVKALIMSGDIDEVYKIIAKTKPSFRSNTSFRPPTHKAKSQPRFQTMSQPPSPEKEPVELTNLIPIPCTYTELFPALVQQGLIAFLPFSKPMKNPGSWYNTNSYCAYHSGTQGHSTENCLRLKEEVQRLIIEGELTFKADGSPVFSQASSSSSSRASGSVW</sequence>
<dbReference type="OrthoDB" id="1436520at2759"/>
<evidence type="ECO:0000256" key="1">
    <source>
        <dbReference type="SAM" id="MobiDB-lite"/>
    </source>
</evidence>
<name>A0A1R3HHY3_COCAP</name>